<feature type="transmembrane region" description="Helical" evidence="1">
    <location>
        <begin position="82"/>
        <end position="101"/>
    </location>
</feature>
<dbReference type="Proteomes" id="UP000503088">
    <property type="component" value="Chromosome"/>
</dbReference>
<dbReference type="KEGG" id="kpul:GXN76_14345"/>
<feature type="transmembrane region" description="Helical" evidence="1">
    <location>
        <begin position="132"/>
        <end position="150"/>
    </location>
</feature>
<protein>
    <submittedName>
        <fullName evidence="2">Uncharacterized protein</fullName>
    </submittedName>
</protein>
<dbReference type="EMBL" id="CP048104">
    <property type="protein sequence ID" value="QKG85515.1"/>
    <property type="molecule type" value="Genomic_DNA"/>
</dbReference>
<gene>
    <name evidence="2" type="ORF">GXN76_14345</name>
</gene>
<feature type="transmembrane region" description="Helical" evidence="1">
    <location>
        <begin position="9"/>
        <end position="30"/>
    </location>
</feature>
<accession>A0A7D4BIL0</accession>
<organism evidence="2 3">
    <name type="scientific">Kroppenstedtia pulmonis</name>
    <dbReference type="NCBI Taxonomy" id="1380685"/>
    <lineage>
        <taxon>Bacteria</taxon>
        <taxon>Bacillati</taxon>
        <taxon>Bacillota</taxon>
        <taxon>Bacilli</taxon>
        <taxon>Bacillales</taxon>
        <taxon>Thermoactinomycetaceae</taxon>
        <taxon>Kroppenstedtia</taxon>
    </lineage>
</organism>
<keyword evidence="3" id="KW-1185">Reference proteome</keyword>
<name>A0A7D4BIL0_9BACL</name>
<keyword evidence="1" id="KW-0812">Transmembrane</keyword>
<evidence type="ECO:0000313" key="3">
    <source>
        <dbReference type="Proteomes" id="UP000503088"/>
    </source>
</evidence>
<reference evidence="2 3" key="1">
    <citation type="submission" date="2020-01" db="EMBL/GenBank/DDBJ databases">
        <authorList>
            <person name="Gulvik C.A."/>
            <person name="Batra D.G."/>
        </authorList>
    </citation>
    <scope>NUCLEOTIDE SEQUENCE [LARGE SCALE GENOMIC DNA]</scope>
    <source>
        <strain evidence="2 3">W9323</strain>
    </source>
</reference>
<feature type="transmembrane region" description="Helical" evidence="1">
    <location>
        <begin position="50"/>
        <end position="75"/>
    </location>
</feature>
<keyword evidence="1" id="KW-1133">Transmembrane helix</keyword>
<proteinExistence type="predicted"/>
<sequence>MLVLWVGSILYTTASFLLVFLVSLTVMPYQGHWSGVWMEQAPFYHLSLPVFPFVFQTWVLYMTTAWALGMLMYFFSGKMKGVSSFFMTCSIVIISMISGSIQPVWNLWLPASQSIPARHDILNPSLSEFSTIHSLFYNLILILLLAGLTWKMQKREEIL</sequence>
<dbReference type="RefSeq" id="WP_173224235.1">
    <property type="nucleotide sequence ID" value="NZ_CP048104.1"/>
</dbReference>
<keyword evidence="1" id="KW-0472">Membrane</keyword>
<evidence type="ECO:0000313" key="2">
    <source>
        <dbReference type="EMBL" id="QKG85515.1"/>
    </source>
</evidence>
<evidence type="ECO:0000256" key="1">
    <source>
        <dbReference type="SAM" id="Phobius"/>
    </source>
</evidence>
<dbReference type="AlphaFoldDB" id="A0A7D4BIL0"/>